<dbReference type="InterPro" id="IPR055588">
    <property type="entry name" value="DUF7164"/>
</dbReference>
<dbReference type="InterPro" id="IPR029044">
    <property type="entry name" value="Nucleotide-diphossugar_trans"/>
</dbReference>
<evidence type="ECO:0000313" key="2">
    <source>
        <dbReference type="EMBL" id="CAA9588226.1"/>
    </source>
</evidence>
<dbReference type="Pfam" id="PF23741">
    <property type="entry name" value="DUF7164"/>
    <property type="match status" value="1"/>
</dbReference>
<protein>
    <recommendedName>
        <fullName evidence="1">DUF7164 domain-containing protein</fullName>
    </recommendedName>
</protein>
<dbReference type="CDD" id="cd00761">
    <property type="entry name" value="Glyco_tranf_GTA_type"/>
    <property type="match status" value="1"/>
</dbReference>
<sequence>MRGYQATGRGLSQRALRAGDGDWGTAAPRDLVFREARGQAVLCCDSHVLFAPGAVARLKAFYRDHPGCTDLLQGPLVYDDLQNISTHFAPEWRAEMWGTWATDPRGHDPEGDPFEIPMQGLGAFSCRKEAWPGFNPRFRGFGGEEGYIHEKFRRAGGRCLCLPWFRWLHRFGRPAGVPYPLTVEDKLRNYLIGHAELGLDLDPVLAHFSEWLPQEKIVAIAEEALGESGVAEATVVPPPEIEADAAVSPAPPAVIADGDGEASSRTRRVAATIHDTPRRRAIVCYVDDHRHLIQQALALRHSWLYAHSPDTDLVMMGPGSVLASLPDDVVKIEQRSVEDDPQWRGYPYANSIICMNGAGAERLDRYTHVLRTDVDTFITPAWNDFQPATFMFGNGAYSNDEDVRRWIRDIAARHGLAHRRFTNIGSTWYGPTEVVRRASAFTEMLLKYILMHCFADHEGEWPGWYWGVSLLYAGEIAVNHCAPDAHRSESLDSSNTSRRSSARYAHIHCWHTDDKFSKHAFVAGQYTREDAQDLDVGVVADYCMEMSFRSLRDVLRNDLSSHAERGLDLQPVLKHFSDYLSQETIATIAQEALWGSGADARA</sequence>
<reference evidence="2" key="1">
    <citation type="submission" date="2020-02" db="EMBL/GenBank/DDBJ databases">
        <authorList>
            <person name="Meier V. D."/>
        </authorList>
    </citation>
    <scope>NUCLEOTIDE SEQUENCE</scope>
    <source>
        <strain evidence="2">AVDCRST_MAG18</strain>
    </source>
</reference>
<gene>
    <name evidence="2" type="ORF">AVDCRST_MAG18-4320</name>
</gene>
<accession>A0A6J4VU19</accession>
<dbReference type="SUPFAM" id="SSF53448">
    <property type="entry name" value="Nucleotide-diphospho-sugar transferases"/>
    <property type="match status" value="1"/>
</dbReference>
<dbReference type="Gene3D" id="3.90.550.10">
    <property type="entry name" value="Spore Coat Polysaccharide Biosynthesis Protein SpsA, Chain A"/>
    <property type="match status" value="1"/>
</dbReference>
<evidence type="ECO:0000259" key="1">
    <source>
        <dbReference type="Pfam" id="PF23741"/>
    </source>
</evidence>
<dbReference type="AlphaFoldDB" id="A0A6J4VU19"/>
<name>A0A6J4VU19_9BACT</name>
<proteinExistence type="predicted"/>
<feature type="domain" description="DUF7164" evidence="1">
    <location>
        <begin position="335"/>
        <end position="535"/>
    </location>
</feature>
<dbReference type="EMBL" id="CADCWN010000346">
    <property type="protein sequence ID" value="CAA9588226.1"/>
    <property type="molecule type" value="Genomic_DNA"/>
</dbReference>
<organism evidence="2">
    <name type="scientific">uncultured Thermomicrobiales bacterium</name>
    <dbReference type="NCBI Taxonomy" id="1645740"/>
    <lineage>
        <taxon>Bacteria</taxon>
        <taxon>Pseudomonadati</taxon>
        <taxon>Thermomicrobiota</taxon>
        <taxon>Thermomicrobia</taxon>
        <taxon>Thermomicrobiales</taxon>
        <taxon>environmental samples</taxon>
    </lineage>
</organism>